<protein>
    <recommendedName>
        <fullName evidence="4 7">Beta-galactosidase</fullName>
        <ecNumber evidence="3 7">3.2.1.23</ecNumber>
    </recommendedName>
    <alternativeName>
        <fullName evidence="7">Lactase</fullName>
    </alternativeName>
</protein>
<dbReference type="Gene3D" id="2.60.120.260">
    <property type="entry name" value="Galactose-binding domain-like"/>
    <property type="match status" value="1"/>
</dbReference>
<dbReference type="InterPro" id="IPR006103">
    <property type="entry name" value="Glyco_hydro_2_cat"/>
</dbReference>
<gene>
    <name evidence="10" type="ORF">JS533_013300</name>
</gene>
<dbReference type="Gene3D" id="3.20.20.80">
    <property type="entry name" value="Glycosidases"/>
    <property type="match status" value="1"/>
</dbReference>
<dbReference type="Proteomes" id="UP000710815">
    <property type="component" value="Unassembled WGS sequence"/>
</dbReference>
<evidence type="ECO:0000256" key="4">
    <source>
        <dbReference type="ARBA" id="ARBA00013303"/>
    </source>
</evidence>
<comment type="similarity">
    <text evidence="2 7">Belongs to the glycosyl hydrolase 2 family.</text>
</comment>
<dbReference type="InterPro" id="IPR006104">
    <property type="entry name" value="Glyco_hydro_2_N"/>
</dbReference>
<proteinExistence type="inferred from homology"/>
<organism evidence="10 11">
    <name type="scientific">Bifidobacterium amazonense</name>
    <dbReference type="NCBI Taxonomy" id="2809027"/>
    <lineage>
        <taxon>Bacteria</taxon>
        <taxon>Bacillati</taxon>
        <taxon>Actinomycetota</taxon>
        <taxon>Actinomycetes</taxon>
        <taxon>Bifidobacteriales</taxon>
        <taxon>Bifidobacteriaceae</taxon>
        <taxon>Bifidobacterium</taxon>
    </lineage>
</organism>
<dbReference type="Pfam" id="PF02837">
    <property type="entry name" value="Glyco_hydro_2_N"/>
    <property type="match status" value="1"/>
</dbReference>
<dbReference type="SUPFAM" id="SSF49785">
    <property type="entry name" value="Galactose-binding domain-like"/>
    <property type="match status" value="1"/>
</dbReference>
<dbReference type="PANTHER" id="PTHR46323:SF2">
    <property type="entry name" value="BETA-GALACTOSIDASE"/>
    <property type="match status" value="1"/>
</dbReference>
<dbReference type="Gene3D" id="2.70.98.10">
    <property type="match status" value="2"/>
</dbReference>
<evidence type="ECO:0000256" key="1">
    <source>
        <dbReference type="ARBA" id="ARBA00001412"/>
    </source>
</evidence>
<evidence type="ECO:0000256" key="5">
    <source>
        <dbReference type="ARBA" id="ARBA00022801"/>
    </source>
</evidence>
<evidence type="ECO:0000259" key="9">
    <source>
        <dbReference type="SMART" id="SM01038"/>
    </source>
</evidence>
<dbReference type="InterPro" id="IPR036156">
    <property type="entry name" value="Beta-gal/glucu_dom_sf"/>
</dbReference>
<dbReference type="InterPro" id="IPR017853">
    <property type="entry name" value="GH"/>
</dbReference>
<dbReference type="SUPFAM" id="SSF49303">
    <property type="entry name" value="beta-Galactosidase/glucuronidase domain"/>
    <property type="match status" value="2"/>
</dbReference>
<dbReference type="InterPro" id="IPR006102">
    <property type="entry name" value="Ig-like_GH2"/>
</dbReference>
<feature type="compositionally biased region" description="Acidic residues" evidence="8">
    <location>
        <begin position="319"/>
        <end position="343"/>
    </location>
</feature>
<sequence length="1365" mass="148755">MFIPRYYEDLNNLHVGTEPNRAYYVPASHRMDTVGEKRANSDRFQLLNGDWDFKYYASIYDLDADVAAARAAGRPAFCDDGFDGTGAPADLESWEHRAAVSHGREAAGFTAIPVPSVWQNHGFDGHEYTNVNYPYPLDPPFVPQDNPCGVYIHEFEHTPNPDAPRTFLNFEGVDSCFYVWLNGRFIGYSQVSHSTSEFDVTDALDNGMNILAVLVLKWCDGSYQEDQDKFRMSGIFRDVYLLDRPEDTVRDYFAHTAIWRNVDPRLLDDLTDAEYDESPVDHATIDVDFAFYDDVDVPVTVQLYDADGELVAETQAEPIDADADDTDGTDDAENDEDRAEDAADAAGFADDTADGLEEGTIESIDEIADVDDSEPSDAENALHIAIATDTASPTIVDTDSASGDSAFLPTAHARLVVDDPQLWTAETPYLYTIVYTTANEVITDHIGIREVSVDGNVIKVNGKPIKIHGVNRHDSDPVTGPVISEAQIMRDLTLMKEHNVNAIRTSHYPNAPHFYDLYDRLGFYVIGEADDESHGTDVAIAKDDSWDAHAQRWPRLIADNPAWIAPTVDRVQRCVERDKNHASIIFWSMGNECAYGCTFEAALEWTQAFDPSRLTHYESARYVTPDREYDFSHLDVHSRMYPSIKDIDQYFSEEGPRTPDGKRDGTFGGDDGDNGVKPYFMCEFCHAMGNGPGDLEDYFDRIQRYDGLVGGCIWEWCDHAIDRGTNAAGRREYAYGGDSGEYPHDGNFCMDGLAYPDRTPHTGLLEFKNVYRPVRVAGFDPVAGTVTLHNYYDFLNTADAGLFLDFTLVVDGSPVVNASWEEDAAAAGDAFRVEHPGNYTPAMPAIEPHGETTVELPTAIRTAVAELGERGAGKATLLVRTYRLTDDGVLLAGFPLGFDEVAVPTADPRNQTVVALLEEARDEAGASGADGAGAGEDGCRGGAGAGCCGGDCGDHGDCGDTDARGESCACDAHDARACGDAHVGSAIPALLTVSETSAAITVESPDFRYAIDKRTGLFSTMTYANRSLLDRPMELNIWRAPTDNDRNVRNEWENAQFDRAYARAYGVDVLVDEDDLVDMQPASESPVVSDMDMVAPEIAAQTEGEPELIASFGDADGARTADSGFDDGTVAVAGDVTIQARIGLVAPIVQRIATVDATWIIHPNGTIELTMDVTRDPAFPFLPRFGLRLFVPKSMEQVTYCGLGPIESYVDKRRASWHGVFAGTPRTLFEPYIKPQENGNHHDCDWASVAGDGMALTVFGGVAAVAADDAADDAGDGAADGTGAAGETGVAAPSTFDFQALPYTAEELTRKMHNSELEESASTVVCVDYAQSGIGSNSCGPALAEQYRLDAERFTFAVGFEPSAR</sequence>
<keyword evidence="11" id="KW-1185">Reference proteome</keyword>
<dbReference type="InterPro" id="IPR050347">
    <property type="entry name" value="Bact_Beta-galactosidase"/>
</dbReference>
<dbReference type="SUPFAM" id="SSF74650">
    <property type="entry name" value="Galactose mutarotase-like"/>
    <property type="match status" value="1"/>
</dbReference>
<dbReference type="Pfam" id="PF02929">
    <property type="entry name" value="Bgal_small_N"/>
    <property type="match status" value="1"/>
</dbReference>
<dbReference type="SMART" id="SM01038">
    <property type="entry name" value="Bgal_small_N"/>
    <property type="match status" value="1"/>
</dbReference>
<evidence type="ECO:0000256" key="3">
    <source>
        <dbReference type="ARBA" id="ARBA00012756"/>
    </source>
</evidence>
<dbReference type="SUPFAM" id="SSF51445">
    <property type="entry name" value="(Trans)glycosidases"/>
    <property type="match status" value="1"/>
</dbReference>
<evidence type="ECO:0000313" key="10">
    <source>
        <dbReference type="EMBL" id="MCH9277226.1"/>
    </source>
</evidence>
<dbReference type="InterPro" id="IPR011013">
    <property type="entry name" value="Gal_mutarotase_sf_dom"/>
</dbReference>
<dbReference type="InterPro" id="IPR008979">
    <property type="entry name" value="Galactose-bd-like_sf"/>
</dbReference>
<comment type="catalytic activity">
    <reaction evidence="1 7">
        <text>Hydrolysis of terminal non-reducing beta-D-galactose residues in beta-D-galactosides.</text>
        <dbReference type="EC" id="3.2.1.23"/>
    </reaction>
</comment>
<comment type="caution">
    <text evidence="10">The sequence shown here is derived from an EMBL/GenBank/DDBJ whole genome shotgun (WGS) entry which is preliminary data.</text>
</comment>
<dbReference type="InterPro" id="IPR014718">
    <property type="entry name" value="GH-type_carb-bd"/>
</dbReference>
<reference evidence="10 11" key="1">
    <citation type="journal article" date="2021" name="Environ. Microbiol.">
        <title>Genetic insights into the dark matter of the mammalian gut microbiota through targeted genome reconstruction.</title>
        <authorList>
            <person name="Lugli G.A."/>
            <person name="Alessandri G."/>
            <person name="Milani C."/>
            <person name="Viappiani A."/>
            <person name="Fontana F."/>
            <person name="Tarracchini C."/>
            <person name="Mancabelli L."/>
            <person name="Argentini C."/>
            <person name="Ruiz L."/>
            <person name="Margolles A."/>
            <person name="van Sinderen D."/>
            <person name="Turroni F."/>
            <person name="Ventura M."/>
        </authorList>
    </citation>
    <scope>NUCLEOTIDE SEQUENCE [LARGE SCALE GENOMIC DNA]</scope>
    <source>
        <strain evidence="10 11">MA1</strain>
    </source>
</reference>
<dbReference type="InterPro" id="IPR023232">
    <property type="entry name" value="Glyco_hydro_2_AS"/>
</dbReference>
<name>A0ABS9VZI2_9BIFI</name>
<dbReference type="PROSITE" id="PS00608">
    <property type="entry name" value="GLYCOSYL_HYDROL_F2_2"/>
    <property type="match status" value="1"/>
</dbReference>
<dbReference type="RefSeq" id="WP_241515269.1">
    <property type="nucleotide sequence ID" value="NZ_JAFEJT020000101.1"/>
</dbReference>
<dbReference type="InterPro" id="IPR013783">
    <property type="entry name" value="Ig-like_fold"/>
</dbReference>
<accession>A0ABS9VZI2</accession>
<evidence type="ECO:0000256" key="6">
    <source>
        <dbReference type="ARBA" id="ARBA00023295"/>
    </source>
</evidence>
<evidence type="ECO:0000256" key="2">
    <source>
        <dbReference type="ARBA" id="ARBA00007401"/>
    </source>
</evidence>
<evidence type="ECO:0000256" key="7">
    <source>
        <dbReference type="RuleBase" id="RU361154"/>
    </source>
</evidence>
<dbReference type="Pfam" id="PF00703">
    <property type="entry name" value="Glyco_hydro_2"/>
    <property type="match status" value="1"/>
</dbReference>
<dbReference type="EMBL" id="JAFEJT020000101">
    <property type="protein sequence ID" value="MCH9277226.1"/>
    <property type="molecule type" value="Genomic_DNA"/>
</dbReference>
<dbReference type="Gene3D" id="2.60.40.10">
    <property type="entry name" value="Immunoglobulins"/>
    <property type="match status" value="1"/>
</dbReference>
<dbReference type="PANTHER" id="PTHR46323">
    <property type="entry name" value="BETA-GALACTOSIDASE"/>
    <property type="match status" value="1"/>
</dbReference>
<dbReference type="EC" id="3.2.1.23" evidence="3 7"/>
<reference evidence="10 11" key="2">
    <citation type="journal article" date="2021" name="Syst. Appl. Microbiol.">
        <title>Phylogenetic classification of ten novel species belonging to the genus Bifidobacterium comprising B. phasiani sp. nov., B. pongonis sp. nov., B. saguinibicoloris sp. nov., B. colobi sp. nov., B. simiiventris sp. nov., B. santillanense sp. nov., B. miconis sp. nov., B. amazonense sp. nov., B. pluvialisilvae sp. nov., and B. miconisargentati sp. nov.</title>
        <authorList>
            <person name="Lugli G.A."/>
            <person name="Calvete-Torre I."/>
            <person name="Alessandri G."/>
            <person name="Milani C."/>
            <person name="Turroni F."/>
            <person name="Laiolo P."/>
            <person name="Ossiprandi M.C."/>
            <person name="Margolles A."/>
            <person name="Ruiz L."/>
            <person name="Ventura M."/>
        </authorList>
    </citation>
    <scope>NUCLEOTIDE SEQUENCE [LARGE SCALE GENOMIC DNA]</scope>
    <source>
        <strain evidence="10 11">MA1</strain>
    </source>
</reference>
<evidence type="ECO:0000313" key="11">
    <source>
        <dbReference type="Proteomes" id="UP000710815"/>
    </source>
</evidence>
<dbReference type="PROSITE" id="PS00719">
    <property type="entry name" value="GLYCOSYL_HYDROL_F2_1"/>
    <property type="match status" value="1"/>
</dbReference>
<feature type="domain" description="Beta galactosidase small chain/" evidence="9">
    <location>
        <begin position="1001"/>
        <end position="1361"/>
    </location>
</feature>
<dbReference type="InterPro" id="IPR004199">
    <property type="entry name" value="B-gal_small/dom_5"/>
</dbReference>
<dbReference type="Pfam" id="PF02836">
    <property type="entry name" value="Glyco_hydro_2_C"/>
    <property type="match status" value="1"/>
</dbReference>
<evidence type="ECO:0000256" key="8">
    <source>
        <dbReference type="SAM" id="MobiDB-lite"/>
    </source>
</evidence>
<keyword evidence="6 7" id="KW-0326">Glycosidase</keyword>
<feature type="region of interest" description="Disordered" evidence="8">
    <location>
        <begin position="314"/>
        <end position="358"/>
    </location>
</feature>
<keyword evidence="5 7" id="KW-0378">Hydrolase</keyword>
<dbReference type="InterPro" id="IPR023230">
    <property type="entry name" value="Glyco_hydro_2_CS"/>
</dbReference>